<proteinExistence type="predicted"/>
<dbReference type="AlphaFoldDB" id="A0AAE0HTL5"/>
<organism evidence="2 3">
    <name type="scientific">Apodospora peruviana</name>
    <dbReference type="NCBI Taxonomy" id="516989"/>
    <lineage>
        <taxon>Eukaryota</taxon>
        <taxon>Fungi</taxon>
        <taxon>Dikarya</taxon>
        <taxon>Ascomycota</taxon>
        <taxon>Pezizomycotina</taxon>
        <taxon>Sordariomycetes</taxon>
        <taxon>Sordariomycetidae</taxon>
        <taxon>Sordariales</taxon>
        <taxon>Lasiosphaeriaceae</taxon>
        <taxon>Apodospora</taxon>
    </lineage>
</organism>
<protein>
    <submittedName>
        <fullName evidence="2">CHAT domain-containing protein</fullName>
    </submittedName>
</protein>
<dbReference type="Proteomes" id="UP001283341">
    <property type="component" value="Unassembled WGS sequence"/>
</dbReference>
<accession>A0AAE0HTL5</accession>
<keyword evidence="3" id="KW-1185">Reference proteome</keyword>
<feature type="domain" description="CHAT" evidence="1">
    <location>
        <begin position="925"/>
        <end position="1253"/>
    </location>
</feature>
<evidence type="ECO:0000313" key="2">
    <source>
        <dbReference type="EMBL" id="KAK3312652.1"/>
    </source>
</evidence>
<comment type="caution">
    <text evidence="2">The sequence shown here is derived from an EMBL/GenBank/DDBJ whole genome shotgun (WGS) entry which is preliminary data.</text>
</comment>
<sequence length="1256" mass="141602">MPSPTVREAQRLRNLGFYPQAEVKFREAIAGEDGSLLRVEFASMLMEQGIVKVCREELQKIRETGMEMPAIGEMLLCGANAFGNLAYSESLSTARALYTSHLQDRRPEEYEKSHVSMLTNYLSLVGSAALCGVDTTSEPLPSLGFLHSLFDHFLHEKIFFNAYSIAQEYASRAVPSKATLLLEELLAVLGSNRPGKDIDLDDKALNNIVLEADVACELVDWLRSGNRFKECRSLLDTAVQLYTRAGHAYGASMVKLYRVKFGPARSAKPLQRQRGDIRTIKEQFQKLQYLGGVQQALVTLHELAQAERDLELVLAVELEMRENGKLRGNRLDGFLQASLNIKYWTTSSSVTAQMLQTCEELYRDIVDVEVPAVRLLLAKDLVDGYKSIGDTARAAHWQTLVEQEPVVVPIEQQFLLGRDHFFQSLARQTSPPLDPDLELGELHQELKRIEWYTDPESLIPKNLHFGIMKVILMTDHYLLQEGFRGLDACEVRVKACLDSSDRLISVLPENDKLHWRAQAVQRQARMQSTRAMRQPSDQIPAILGLLLEATKQYGIALAMYRKAGSKFEAAMVLQNLQTCYRMTWQLQGRQQHSPLFGKAVHSLEEAARTLATHGTIAAQRTTKSFLLDIWYDGLFHNVQYGKLRPLWKVSGVGIVYAIGRLVGLWQCLPQRLRNLWPIFFSTPYEESIKALEQTEALIDEQRQDLSSLPSQEAIKAKQHLRKNVTKVFQTAAVIFGLAGQNKLLWESIQRSKARSVSDLLGIGDHISADLMERINADPDAVSLLEAEKLLGQHMENTAGIEKFTARRQLDQHRQRMRKNTALAELLELREGKPVNWERLRKIKTIDTQPKSRATWFIDWIIAEGSIFVSAISDQQEEYHIPRVAMTVDAVREWINNHMMDASKKPLKEPLNTSNSLPALIQLRPLVAPITAIVPEGDRLVLCPTDILHRVPLHAAITRGEMADDEDEWKRWQTLMERNPLVYTSSMTIYEQTMVRRAARRRSPDTTDTPPAVLRGAVLGVYEDPPPEEPLASTSWTWGRDEVYASCNSISSLMGWPPARCGNTVRHAQFRDALAAADILYFCGHFDYQSDNVLEHGMILGKEALDTTQDNQEQARERIFTTSDFFSNTSPNPPLSSTPTRINASHVSLIACGSARQAIQPEGDEPLGVVTGLLYAGATSVTGTMWPTAVGAGREFSRLFYRQLEEAQAKANASREREEKIDMAVLLQKTVWKMKRSAETSRPYSWAGFVLHGSWCL</sequence>
<evidence type="ECO:0000313" key="3">
    <source>
        <dbReference type="Proteomes" id="UP001283341"/>
    </source>
</evidence>
<gene>
    <name evidence="2" type="ORF">B0H66DRAFT_568605</name>
</gene>
<dbReference type="InterPro" id="IPR024983">
    <property type="entry name" value="CHAT_dom"/>
</dbReference>
<name>A0AAE0HTL5_9PEZI</name>
<dbReference type="Pfam" id="PF12770">
    <property type="entry name" value="CHAT"/>
    <property type="match status" value="1"/>
</dbReference>
<reference evidence="2" key="2">
    <citation type="submission" date="2023-06" db="EMBL/GenBank/DDBJ databases">
        <authorList>
            <consortium name="Lawrence Berkeley National Laboratory"/>
            <person name="Haridas S."/>
            <person name="Hensen N."/>
            <person name="Bonometti L."/>
            <person name="Westerberg I."/>
            <person name="Brannstrom I.O."/>
            <person name="Guillou S."/>
            <person name="Cros-Aarteil S."/>
            <person name="Calhoun S."/>
            <person name="Kuo A."/>
            <person name="Mondo S."/>
            <person name="Pangilinan J."/>
            <person name="Riley R."/>
            <person name="Labutti K."/>
            <person name="Andreopoulos B."/>
            <person name="Lipzen A."/>
            <person name="Chen C."/>
            <person name="Yanf M."/>
            <person name="Daum C."/>
            <person name="Ng V."/>
            <person name="Clum A."/>
            <person name="Steindorff A."/>
            <person name="Ohm R."/>
            <person name="Martin F."/>
            <person name="Silar P."/>
            <person name="Natvig D."/>
            <person name="Lalanne C."/>
            <person name="Gautier V."/>
            <person name="Ament-Velasquez S.L."/>
            <person name="Kruys A."/>
            <person name="Hutchinson M.I."/>
            <person name="Powell A.J."/>
            <person name="Barry K."/>
            <person name="Miller A.N."/>
            <person name="Grigoriev I.V."/>
            <person name="Debuchy R."/>
            <person name="Gladieux P."/>
            <person name="Thoren M.H."/>
            <person name="Johannesson H."/>
        </authorList>
    </citation>
    <scope>NUCLEOTIDE SEQUENCE</scope>
    <source>
        <strain evidence="2">CBS 118394</strain>
    </source>
</reference>
<dbReference type="EMBL" id="JAUEDM010000008">
    <property type="protein sequence ID" value="KAK3312652.1"/>
    <property type="molecule type" value="Genomic_DNA"/>
</dbReference>
<reference evidence="2" key="1">
    <citation type="journal article" date="2023" name="Mol. Phylogenet. Evol.">
        <title>Genome-scale phylogeny and comparative genomics of the fungal order Sordariales.</title>
        <authorList>
            <person name="Hensen N."/>
            <person name="Bonometti L."/>
            <person name="Westerberg I."/>
            <person name="Brannstrom I.O."/>
            <person name="Guillou S."/>
            <person name="Cros-Aarteil S."/>
            <person name="Calhoun S."/>
            <person name="Haridas S."/>
            <person name="Kuo A."/>
            <person name="Mondo S."/>
            <person name="Pangilinan J."/>
            <person name="Riley R."/>
            <person name="LaButti K."/>
            <person name="Andreopoulos B."/>
            <person name="Lipzen A."/>
            <person name="Chen C."/>
            <person name="Yan M."/>
            <person name="Daum C."/>
            <person name="Ng V."/>
            <person name="Clum A."/>
            <person name="Steindorff A."/>
            <person name="Ohm R.A."/>
            <person name="Martin F."/>
            <person name="Silar P."/>
            <person name="Natvig D.O."/>
            <person name="Lalanne C."/>
            <person name="Gautier V."/>
            <person name="Ament-Velasquez S.L."/>
            <person name="Kruys A."/>
            <person name="Hutchinson M.I."/>
            <person name="Powell A.J."/>
            <person name="Barry K."/>
            <person name="Miller A.N."/>
            <person name="Grigoriev I.V."/>
            <person name="Debuchy R."/>
            <person name="Gladieux P."/>
            <person name="Hiltunen Thoren M."/>
            <person name="Johannesson H."/>
        </authorList>
    </citation>
    <scope>NUCLEOTIDE SEQUENCE</scope>
    <source>
        <strain evidence="2">CBS 118394</strain>
    </source>
</reference>
<evidence type="ECO:0000259" key="1">
    <source>
        <dbReference type="Pfam" id="PF12770"/>
    </source>
</evidence>